<keyword evidence="3" id="KW-1185">Reference proteome</keyword>
<accession>A0A7G5H2T2</accession>
<reference evidence="2 3" key="1">
    <citation type="submission" date="2020-07" db="EMBL/GenBank/DDBJ databases">
        <title>Spirosoma foliorum sp. nov., isolated from the leaves on the Nejang mountain Korea, Republic of.</title>
        <authorList>
            <person name="Ho H."/>
            <person name="Lee Y.-J."/>
            <person name="Nurcahyanto D.-A."/>
            <person name="Kim S.-G."/>
        </authorList>
    </citation>
    <scope>NUCLEOTIDE SEQUENCE [LARGE SCALE GENOMIC DNA]</scope>
    <source>
        <strain evidence="2 3">PL0136</strain>
    </source>
</reference>
<dbReference type="InterPro" id="IPR029471">
    <property type="entry name" value="HNH_5"/>
</dbReference>
<protein>
    <recommendedName>
        <fullName evidence="1">HNH endonuclease 5 domain-containing protein</fullName>
    </recommendedName>
</protein>
<evidence type="ECO:0000259" key="1">
    <source>
        <dbReference type="Pfam" id="PF14279"/>
    </source>
</evidence>
<dbReference type="AlphaFoldDB" id="A0A7G5H2T2"/>
<evidence type="ECO:0000313" key="3">
    <source>
        <dbReference type="Proteomes" id="UP000515369"/>
    </source>
</evidence>
<sequence>MRCIFCKQDSSGSRSVEHIVPESLGNKSHVLPTGVVCDRCNQYFALKIEKVLLEQEFFKNLRHRNAIESKRGRISPSEKVLGTITFSEGEIYISNKGMNVVTVDPLSAQFIMSEW</sequence>
<dbReference type="RefSeq" id="WP_182462798.1">
    <property type="nucleotide sequence ID" value="NZ_CP059732.1"/>
</dbReference>
<feature type="domain" description="HNH endonuclease 5" evidence="1">
    <location>
        <begin position="3"/>
        <end position="52"/>
    </location>
</feature>
<evidence type="ECO:0000313" key="2">
    <source>
        <dbReference type="EMBL" id="QMW05424.1"/>
    </source>
</evidence>
<name>A0A7G5H2T2_9BACT</name>
<organism evidence="2 3">
    <name type="scientific">Spirosoma foliorum</name>
    <dbReference type="NCBI Taxonomy" id="2710596"/>
    <lineage>
        <taxon>Bacteria</taxon>
        <taxon>Pseudomonadati</taxon>
        <taxon>Bacteroidota</taxon>
        <taxon>Cytophagia</taxon>
        <taxon>Cytophagales</taxon>
        <taxon>Cytophagaceae</taxon>
        <taxon>Spirosoma</taxon>
    </lineage>
</organism>
<dbReference type="KEGG" id="sfol:H3H32_11280"/>
<gene>
    <name evidence="2" type="ORF">H3H32_11280</name>
</gene>
<proteinExistence type="predicted"/>
<dbReference type="EMBL" id="CP059732">
    <property type="protein sequence ID" value="QMW05424.1"/>
    <property type="molecule type" value="Genomic_DNA"/>
</dbReference>
<dbReference type="Pfam" id="PF14279">
    <property type="entry name" value="HNH_5"/>
    <property type="match status" value="1"/>
</dbReference>
<dbReference type="Proteomes" id="UP000515369">
    <property type="component" value="Chromosome"/>
</dbReference>